<evidence type="ECO:0008006" key="4">
    <source>
        <dbReference type="Google" id="ProtNLM"/>
    </source>
</evidence>
<dbReference type="EMBL" id="JACHIH010000024">
    <property type="protein sequence ID" value="MBB5048709.1"/>
    <property type="molecule type" value="Genomic_DNA"/>
</dbReference>
<reference evidence="2 3" key="1">
    <citation type="submission" date="2020-08" db="EMBL/GenBank/DDBJ databases">
        <title>Genomic Encyclopedia of Type Strains, Phase IV (KMG-IV): sequencing the most valuable type-strain genomes for metagenomic binning, comparative biology and taxonomic classification.</title>
        <authorList>
            <person name="Goeker M."/>
        </authorList>
    </citation>
    <scope>NUCLEOTIDE SEQUENCE [LARGE SCALE GENOMIC DNA]</scope>
    <source>
        <strain evidence="2 3">DSM 12706</strain>
    </source>
</reference>
<dbReference type="Proteomes" id="UP000542353">
    <property type="component" value="Unassembled WGS sequence"/>
</dbReference>
<feature type="chain" id="PRO_5030551028" description="Pentapeptide MXKDX repeat protein" evidence="1">
    <location>
        <begin position="25"/>
        <end position="90"/>
    </location>
</feature>
<evidence type="ECO:0000256" key="1">
    <source>
        <dbReference type="SAM" id="SignalP"/>
    </source>
</evidence>
<name>A0A7W8DZU3_9BRAD</name>
<sequence length="90" mass="9408">MKKQLLAAALLSTLALSTLTPASAAMMACTGENMAKSQAAVMAMPDSPGKMGMQKEIAMANAEISKGNMRGACSHYMKAQKMSMMKSGTM</sequence>
<proteinExistence type="predicted"/>
<protein>
    <recommendedName>
        <fullName evidence="4">Pentapeptide MXKDX repeat protein</fullName>
    </recommendedName>
</protein>
<dbReference type="RefSeq" id="WP_184259671.1">
    <property type="nucleotide sequence ID" value="NZ_JACHIH010000024.1"/>
</dbReference>
<dbReference type="AlphaFoldDB" id="A0A7W8DZU3"/>
<keyword evidence="3" id="KW-1185">Reference proteome</keyword>
<keyword evidence="1" id="KW-0732">Signal</keyword>
<evidence type="ECO:0000313" key="3">
    <source>
        <dbReference type="Proteomes" id="UP000542353"/>
    </source>
</evidence>
<dbReference type="PROSITE" id="PS51257">
    <property type="entry name" value="PROKAR_LIPOPROTEIN"/>
    <property type="match status" value="1"/>
</dbReference>
<comment type="caution">
    <text evidence="2">The sequence shown here is derived from an EMBL/GenBank/DDBJ whole genome shotgun (WGS) entry which is preliminary data.</text>
</comment>
<gene>
    <name evidence="2" type="ORF">HNR60_003477</name>
</gene>
<organism evidence="2 3">
    <name type="scientific">Rhodopseudomonas rhenobacensis</name>
    <dbReference type="NCBI Taxonomy" id="87461"/>
    <lineage>
        <taxon>Bacteria</taxon>
        <taxon>Pseudomonadati</taxon>
        <taxon>Pseudomonadota</taxon>
        <taxon>Alphaproteobacteria</taxon>
        <taxon>Hyphomicrobiales</taxon>
        <taxon>Nitrobacteraceae</taxon>
        <taxon>Rhodopseudomonas</taxon>
    </lineage>
</organism>
<feature type="signal peptide" evidence="1">
    <location>
        <begin position="1"/>
        <end position="24"/>
    </location>
</feature>
<accession>A0A7W8DZU3</accession>
<evidence type="ECO:0000313" key="2">
    <source>
        <dbReference type="EMBL" id="MBB5048709.1"/>
    </source>
</evidence>